<reference evidence="1" key="1">
    <citation type="submission" date="2014-09" db="EMBL/GenBank/DDBJ databases">
        <authorList>
            <person name="Magalhaes I.L.F."/>
            <person name="Oliveira U."/>
            <person name="Santos F.R."/>
            <person name="Vidigal T.H.D.A."/>
            <person name="Brescovit A.D."/>
            <person name="Santos A.J."/>
        </authorList>
    </citation>
    <scope>NUCLEOTIDE SEQUENCE</scope>
    <source>
        <tissue evidence="1">Shoot tissue taken approximately 20 cm above the soil surface</tissue>
    </source>
</reference>
<dbReference type="AlphaFoldDB" id="A0A0A9FNZ5"/>
<sequence length="37" mass="4225">MFKLSQTMLNKLLFNLCYPNSITYVIVPNPIFSCVAT</sequence>
<reference evidence="1" key="2">
    <citation type="journal article" date="2015" name="Data Brief">
        <title>Shoot transcriptome of the giant reed, Arundo donax.</title>
        <authorList>
            <person name="Barrero R.A."/>
            <person name="Guerrero F.D."/>
            <person name="Moolhuijzen P."/>
            <person name="Goolsby J.A."/>
            <person name="Tidwell J."/>
            <person name="Bellgard S.E."/>
            <person name="Bellgard M.I."/>
        </authorList>
    </citation>
    <scope>NUCLEOTIDE SEQUENCE</scope>
    <source>
        <tissue evidence="1">Shoot tissue taken approximately 20 cm above the soil surface</tissue>
    </source>
</reference>
<name>A0A0A9FNZ5_ARUDO</name>
<proteinExistence type="predicted"/>
<evidence type="ECO:0000313" key="1">
    <source>
        <dbReference type="EMBL" id="JAE14530.1"/>
    </source>
</evidence>
<protein>
    <submittedName>
        <fullName evidence="1">Uncharacterized protein</fullName>
    </submittedName>
</protein>
<dbReference type="EMBL" id="GBRH01183366">
    <property type="protein sequence ID" value="JAE14530.1"/>
    <property type="molecule type" value="Transcribed_RNA"/>
</dbReference>
<accession>A0A0A9FNZ5</accession>
<organism evidence="1">
    <name type="scientific">Arundo donax</name>
    <name type="common">Giant reed</name>
    <name type="synonym">Donax arundinaceus</name>
    <dbReference type="NCBI Taxonomy" id="35708"/>
    <lineage>
        <taxon>Eukaryota</taxon>
        <taxon>Viridiplantae</taxon>
        <taxon>Streptophyta</taxon>
        <taxon>Embryophyta</taxon>
        <taxon>Tracheophyta</taxon>
        <taxon>Spermatophyta</taxon>
        <taxon>Magnoliopsida</taxon>
        <taxon>Liliopsida</taxon>
        <taxon>Poales</taxon>
        <taxon>Poaceae</taxon>
        <taxon>PACMAD clade</taxon>
        <taxon>Arundinoideae</taxon>
        <taxon>Arundineae</taxon>
        <taxon>Arundo</taxon>
    </lineage>
</organism>